<dbReference type="STRING" id="930990.A0A067M8G1"/>
<organism evidence="4 5">
    <name type="scientific">Botryobasidium botryosum (strain FD-172 SS1)</name>
    <dbReference type="NCBI Taxonomy" id="930990"/>
    <lineage>
        <taxon>Eukaryota</taxon>
        <taxon>Fungi</taxon>
        <taxon>Dikarya</taxon>
        <taxon>Basidiomycota</taxon>
        <taxon>Agaricomycotina</taxon>
        <taxon>Agaricomycetes</taxon>
        <taxon>Cantharellales</taxon>
        <taxon>Botryobasidiaceae</taxon>
        <taxon>Botryobasidium</taxon>
    </lineage>
</organism>
<dbReference type="SMART" id="SM00248">
    <property type="entry name" value="ANK"/>
    <property type="match status" value="4"/>
</dbReference>
<dbReference type="Pfam" id="PF00023">
    <property type="entry name" value="Ank"/>
    <property type="match status" value="1"/>
</dbReference>
<dbReference type="PRINTS" id="PR01415">
    <property type="entry name" value="ANKYRIN"/>
</dbReference>
<name>A0A067M8G1_BOTB1</name>
<feature type="repeat" description="ANK" evidence="3">
    <location>
        <begin position="15"/>
        <end position="47"/>
    </location>
</feature>
<keyword evidence="5" id="KW-1185">Reference proteome</keyword>
<reference evidence="5" key="1">
    <citation type="journal article" date="2014" name="Proc. Natl. Acad. Sci. U.S.A.">
        <title>Extensive sampling of basidiomycete genomes demonstrates inadequacy of the white-rot/brown-rot paradigm for wood decay fungi.</title>
        <authorList>
            <person name="Riley R."/>
            <person name="Salamov A.A."/>
            <person name="Brown D.W."/>
            <person name="Nagy L.G."/>
            <person name="Floudas D."/>
            <person name="Held B.W."/>
            <person name="Levasseur A."/>
            <person name="Lombard V."/>
            <person name="Morin E."/>
            <person name="Otillar R."/>
            <person name="Lindquist E.A."/>
            <person name="Sun H."/>
            <person name="LaButti K.M."/>
            <person name="Schmutz J."/>
            <person name="Jabbour D."/>
            <person name="Luo H."/>
            <person name="Baker S.E."/>
            <person name="Pisabarro A.G."/>
            <person name="Walton J.D."/>
            <person name="Blanchette R.A."/>
            <person name="Henrissat B."/>
            <person name="Martin F."/>
            <person name="Cullen D."/>
            <person name="Hibbett D.S."/>
            <person name="Grigoriev I.V."/>
        </authorList>
    </citation>
    <scope>NUCLEOTIDE SEQUENCE [LARGE SCALE GENOMIC DNA]</scope>
    <source>
        <strain evidence="5">FD-172 SS1</strain>
    </source>
</reference>
<dbReference type="Gene3D" id="1.25.40.20">
    <property type="entry name" value="Ankyrin repeat-containing domain"/>
    <property type="match status" value="2"/>
</dbReference>
<sequence>ILLQSGADANIQDYHGYTPLHIAARCGSTPNVKALLQSGANPHIHDDGGRTALHAATQKEDCVDTVSVLLDAGADVNAKDHSSGRTPLHYASQRCLPSVTQLLLKFGANPDARDWIYHTALHGAMQRADCAQTIPALLEAGADADARDKGGKTPL</sequence>
<protein>
    <submittedName>
        <fullName evidence="4">Uncharacterized protein</fullName>
    </submittedName>
</protein>
<dbReference type="PANTHER" id="PTHR24173:SF74">
    <property type="entry name" value="ANKYRIN REPEAT DOMAIN-CONTAINING PROTEIN 16"/>
    <property type="match status" value="1"/>
</dbReference>
<dbReference type="PROSITE" id="PS50088">
    <property type="entry name" value="ANK_REPEAT"/>
    <property type="match status" value="4"/>
</dbReference>
<accession>A0A067M8G1</accession>
<evidence type="ECO:0000313" key="4">
    <source>
        <dbReference type="EMBL" id="KDQ07851.1"/>
    </source>
</evidence>
<keyword evidence="2 3" id="KW-0040">ANK repeat</keyword>
<keyword evidence="1" id="KW-0677">Repeat</keyword>
<evidence type="ECO:0000313" key="5">
    <source>
        <dbReference type="Proteomes" id="UP000027195"/>
    </source>
</evidence>
<dbReference type="InterPro" id="IPR036770">
    <property type="entry name" value="Ankyrin_rpt-contain_sf"/>
</dbReference>
<dbReference type="InParanoid" id="A0A067M8G1"/>
<dbReference type="HOGENOM" id="CLU_000134_18_9_1"/>
<feature type="non-terminal residue" evidence="4">
    <location>
        <position position="1"/>
    </location>
</feature>
<evidence type="ECO:0000256" key="1">
    <source>
        <dbReference type="ARBA" id="ARBA00022737"/>
    </source>
</evidence>
<dbReference type="AlphaFoldDB" id="A0A067M8G1"/>
<proteinExistence type="predicted"/>
<dbReference type="EMBL" id="KL198099">
    <property type="protein sequence ID" value="KDQ07851.1"/>
    <property type="molecule type" value="Genomic_DNA"/>
</dbReference>
<dbReference type="InterPro" id="IPR002110">
    <property type="entry name" value="Ankyrin_rpt"/>
</dbReference>
<dbReference type="OrthoDB" id="194358at2759"/>
<evidence type="ECO:0000256" key="2">
    <source>
        <dbReference type="ARBA" id="ARBA00023043"/>
    </source>
</evidence>
<dbReference type="SUPFAM" id="SSF48403">
    <property type="entry name" value="Ankyrin repeat"/>
    <property type="match status" value="1"/>
</dbReference>
<evidence type="ECO:0000256" key="3">
    <source>
        <dbReference type="PROSITE-ProRule" id="PRU00023"/>
    </source>
</evidence>
<feature type="repeat" description="ANK" evidence="3">
    <location>
        <begin position="116"/>
        <end position="149"/>
    </location>
</feature>
<gene>
    <name evidence="4" type="ORF">BOTBODRAFT_82704</name>
</gene>
<feature type="non-terminal residue" evidence="4">
    <location>
        <position position="155"/>
    </location>
</feature>
<dbReference type="Proteomes" id="UP000027195">
    <property type="component" value="Unassembled WGS sequence"/>
</dbReference>
<dbReference type="PROSITE" id="PS50297">
    <property type="entry name" value="ANK_REP_REGION"/>
    <property type="match status" value="3"/>
</dbReference>
<feature type="repeat" description="ANK" evidence="3">
    <location>
        <begin position="83"/>
        <end position="115"/>
    </location>
</feature>
<feature type="repeat" description="ANK" evidence="3">
    <location>
        <begin position="48"/>
        <end position="81"/>
    </location>
</feature>
<dbReference type="PANTHER" id="PTHR24173">
    <property type="entry name" value="ANKYRIN REPEAT CONTAINING"/>
    <property type="match status" value="1"/>
</dbReference>
<dbReference type="Pfam" id="PF12796">
    <property type="entry name" value="Ank_2"/>
    <property type="match status" value="1"/>
</dbReference>